<protein>
    <submittedName>
        <fullName evidence="1">Uncharacterized protein</fullName>
    </submittedName>
</protein>
<dbReference type="AlphaFoldDB" id="A0A024GVY9"/>
<proteinExistence type="predicted"/>
<name>A0A024GVY9_9STRA</name>
<evidence type="ECO:0000313" key="2">
    <source>
        <dbReference type="Proteomes" id="UP000053237"/>
    </source>
</evidence>
<comment type="caution">
    <text evidence="1">The sequence shown here is derived from an EMBL/GenBank/DDBJ whole genome shotgun (WGS) entry which is preliminary data.</text>
</comment>
<organism evidence="1 2">
    <name type="scientific">Albugo candida</name>
    <dbReference type="NCBI Taxonomy" id="65357"/>
    <lineage>
        <taxon>Eukaryota</taxon>
        <taxon>Sar</taxon>
        <taxon>Stramenopiles</taxon>
        <taxon>Oomycota</taxon>
        <taxon>Peronosporomycetes</taxon>
        <taxon>Albuginales</taxon>
        <taxon>Albuginaceae</taxon>
        <taxon>Albugo</taxon>
    </lineage>
</organism>
<reference evidence="1 2" key="1">
    <citation type="submission" date="2012-05" db="EMBL/GenBank/DDBJ databases">
        <title>Recombination and specialization in a pathogen metapopulation.</title>
        <authorList>
            <person name="Gardiner A."/>
            <person name="Kemen E."/>
            <person name="Schultz-Larsen T."/>
            <person name="MacLean D."/>
            <person name="Van Oosterhout C."/>
            <person name="Jones J.D.G."/>
        </authorList>
    </citation>
    <scope>NUCLEOTIDE SEQUENCE [LARGE SCALE GENOMIC DNA]</scope>
    <source>
        <strain evidence="1 2">Ac Nc2</strain>
    </source>
</reference>
<sequence>MKALPIAIRLKNRTFFAAALSLASSRYAKYHVSKSSNQVWLERCASQFCMHDCHISNSTRSGDESHHLNLYRSGTLMLKRFEADSCVAQNKIITRYQLGVRRNLVYLTALIKVHSSSSKSFEDIKLVYQNTMILNEWIFEYFAHEPKEASSSMGNV</sequence>
<gene>
    <name evidence="1" type="ORF">BN9_129140</name>
</gene>
<accession>A0A024GVY9</accession>
<evidence type="ECO:0000313" key="1">
    <source>
        <dbReference type="EMBL" id="CCI50718.1"/>
    </source>
</evidence>
<keyword evidence="2" id="KW-1185">Reference proteome</keyword>
<dbReference type="EMBL" id="CAIX01001042">
    <property type="protein sequence ID" value="CCI50718.1"/>
    <property type="molecule type" value="Genomic_DNA"/>
</dbReference>
<dbReference type="InParanoid" id="A0A024GVY9"/>
<dbReference type="Proteomes" id="UP000053237">
    <property type="component" value="Unassembled WGS sequence"/>
</dbReference>